<dbReference type="eggNOG" id="KOG0531">
    <property type="taxonomic scope" value="Eukaryota"/>
</dbReference>
<dbReference type="GO" id="GO:0036158">
    <property type="term" value="P:outer dynein arm assembly"/>
    <property type="evidence" value="ECO:0007669"/>
    <property type="project" value="TreeGrafter"/>
</dbReference>
<keyword evidence="12" id="KW-0175">Coiled coil</keyword>
<dbReference type="InterPro" id="IPR025875">
    <property type="entry name" value="Leu-rich_rpt_4"/>
</dbReference>
<feature type="region of interest" description="Disordered" evidence="13">
    <location>
        <begin position="373"/>
        <end position="394"/>
    </location>
</feature>
<name>G0MTT1_CAEBE</name>
<organism evidence="15">
    <name type="scientific">Caenorhabditis brenneri</name>
    <name type="common">Nematode worm</name>
    <dbReference type="NCBI Taxonomy" id="135651"/>
    <lineage>
        <taxon>Eukaryota</taxon>
        <taxon>Metazoa</taxon>
        <taxon>Ecdysozoa</taxon>
        <taxon>Nematoda</taxon>
        <taxon>Chromadorea</taxon>
        <taxon>Rhabditida</taxon>
        <taxon>Rhabditina</taxon>
        <taxon>Rhabditomorpha</taxon>
        <taxon>Rhabditoidea</taxon>
        <taxon>Rhabditidae</taxon>
        <taxon>Peloderinae</taxon>
        <taxon>Caenorhabditis</taxon>
    </lineage>
</organism>
<dbReference type="InParanoid" id="G0MTT1"/>
<dbReference type="GO" id="GO:0005874">
    <property type="term" value="C:microtubule"/>
    <property type="evidence" value="ECO:0007669"/>
    <property type="project" value="UniProtKB-KW"/>
</dbReference>
<dbReference type="EMBL" id="GL379811">
    <property type="protein sequence ID" value="EGT43603.1"/>
    <property type="molecule type" value="Genomic_DNA"/>
</dbReference>
<evidence type="ECO:0000256" key="8">
    <source>
        <dbReference type="ARBA" id="ARBA00023212"/>
    </source>
</evidence>
<dbReference type="InterPro" id="IPR003591">
    <property type="entry name" value="Leu-rich_rpt_typical-subtyp"/>
</dbReference>
<keyword evidence="2" id="KW-0963">Cytoplasm</keyword>
<dbReference type="Gene3D" id="3.80.10.10">
    <property type="entry name" value="Ribonuclease Inhibitor"/>
    <property type="match status" value="2"/>
</dbReference>
<protein>
    <recommendedName>
        <fullName evidence="11">Dynein axonemal light chain 1</fullName>
    </recommendedName>
</protein>
<comment type="similarity">
    <text evidence="10">Belongs to the dynein light chain LC1-type family.</text>
</comment>
<dbReference type="SMART" id="SM00364">
    <property type="entry name" value="LRR_BAC"/>
    <property type="match status" value="3"/>
</dbReference>
<keyword evidence="8" id="KW-0206">Cytoskeleton</keyword>
<comment type="subcellular location">
    <subcellularLocation>
        <location evidence="1">Cytoplasm</location>
        <location evidence="1">Cytoskeleton</location>
        <location evidence="1">Cilium axoneme</location>
    </subcellularLocation>
</comment>
<dbReference type="Proteomes" id="UP000008068">
    <property type="component" value="Unassembled WGS sequence"/>
</dbReference>
<dbReference type="PANTHER" id="PTHR15454:SF73">
    <property type="entry name" value="DYNEIN AXONEMAL LIGHT CHAIN 1"/>
    <property type="match status" value="1"/>
</dbReference>
<dbReference type="InterPro" id="IPR001611">
    <property type="entry name" value="Leu-rich_rpt"/>
</dbReference>
<dbReference type="HOGENOM" id="CLU_426565_0_0_1"/>
<evidence type="ECO:0000256" key="7">
    <source>
        <dbReference type="ARBA" id="ARBA00023175"/>
    </source>
</evidence>
<keyword evidence="3" id="KW-0433">Leucine-rich repeat</keyword>
<feature type="compositionally biased region" description="Basic and acidic residues" evidence="13">
    <location>
        <begin position="1"/>
        <end position="12"/>
    </location>
</feature>
<gene>
    <name evidence="14" type="ORF">CAEBREN_08132</name>
</gene>
<evidence type="ECO:0000256" key="6">
    <source>
        <dbReference type="ARBA" id="ARBA00023017"/>
    </source>
</evidence>
<keyword evidence="7" id="KW-0505">Motor protein</keyword>
<evidence type="ECO:0000256" key="11">
    <source>
        <dbReference type="ARBA" id="ARBA00049760"/>
    </source>
</evidence>
<keyword evidence="6" id="KW-0243">Dynein</keyword>
<evidence type="ECO:0000256" key="12">
    <source>
        <dbReference type="SAM" id="Coils"/>
    </source>
</evidence>
<keyword evidence="9" id="KW-0966">Cell projection</keyword>
<dbReference type="InterPro" id="IPR032675">
    <property type="entry name" value="LRR_dom_sf"/>
</dbReference>
<evidence type="ECO:0000256" key="1">
    <source>
        <dbReference type="ARBA" id="ARBA00004430"/>
    </source>
</evidence>
<feature type="region of interest" description="Disordered" evidence="13">
    <location>
        <begin position="1"/>
        <end position="49"/>
    </location>
</feature>
<reference evidence="15" key="1">
    <citation type="submission" date="2011-07" db="EMBL/GenBank/DDBJ databases">
        <authorList>
            <consortium name="Caenorhabditis brenneri Sequencing and Analysis Consortium"/>
            <person name="Wilson R.K."/>
        </authorList>
    </citation>
    <scope>NUCLEOTIDE SEQUENCE [LARGE SCALE GENOMIC DNA]</scope>
    <source>
        <strain evidence="15">PB2801</strain>
    </source>
</reference>
<sequence length="642" mass="71972">MSEKDDNQKTEKNEEEDKENFDDSRANSSMTDSTVLTSGRVHNEKAEVTESGDLDLSNLSLTNIERNFSKEYEKVKRLIISGNSIQQFTYMNLFRRCEILDARDCEIKKFISDFNNHLIELYLAGNKLKEINHLGRFENLKVLDLSSNIIEHPVNLSLKSLEILNLSGNNLNELPDLCKCVSLHSLNLSRNKISDISAISSCISLSTLQTLDISSNLIDDLSQFSTLSFYRKLKEVAVAHNPCITEVTNEEKLDHRPYIVACCSEELSMIDGEEIEETVQTEGEWLAMQGKIKKIGPGNHDALCELLTRHFPKTDSGPPTPAQKTCHKALQKKRSVALERVDQEDEMSQPSIPRSEDTDRTVNSVYSPFREWNGKMGGLKTPGSSGSGRSHPKKNNLIMCSPPEARKNRSFTFQAESSADKLLQHQSVHLQKAEFASSTETVICSSSRTELSFLVDGRNESTPLPIVDSTPTKEIARTSPSATNRLTPSVADISYISDETEDLKTHVKYLEQKVNELSKQNENLTAINDGLVGALETLKAEQTHMWKAIRNLIPKPQNMTSNFVAETEDGHHVYQLKWDMPLVKGYQIFVDGNPCGEIIGKHNSARITDLSANQSHFVQIQPIGINGEYGELSKKLHINPTH</sequence>
<evidence type="ECO:0000256" key="5">
    <source>
        <dbReference type="ARBA" id="ARBA00022737"/>
    </source>
</evidence>
<dbReference type="OrthoDB" id="5954088at2759"/>
<dbReference type="GO" id="GO:0005930">
    <property type="term" value="C:axoneme"/>
    <property type="evidence" value="ECO:0007669"/>
    <property type="project" value="UniProtKB-SubCell"/>
</dbReference>
<keyword evidence="5" id="KW-0677">Repeat</keyword>
<dbReference type="GO" id="GO:0030286">
    <property type="term" value="C:dynein complex"/>
    <property type="evidence" value="ECO:0007669"/>
    <property type="project" value="UniProtKB-KW"/>
</dbReference>
<feature type="compositionally biased region" description="Polar residues" evidence="13">
    <location>
        <begin position="26"/>
        <end position="37"/>
    </location>
</feature>
<feature type="region of interest" description="Disordered" evidence="13">
    <location>
        <begin position="338"/>
        <end position="360"/>
    </location>
</feature>
<dbReference type="OMA" id="GHHVHQV"/>
<dbReference type="SUPFAM" id="SSF52058">
    <property type="entry name" value="L domain-like"/>
    <property type="match status" value="1"/>
</dbReference>
<evidence type="ECO:0000256" key="2">
    <source>
        <dbReference type="ARBA" id="ARBA00022490"/>
    </source>
</evidence>
<dbReference type="PROSITE" id="PS51450">
    <property type="entry name" value="LRR"/>
    <property type="match status" value="4"/>
</dbReference>
<dbReference type="FunCoup" id="G0MTT1">
    <property type="interactions" value="469"/>
</dbReference>
<accession>G0MTT1</accession>
<dbReference type="Pfam" id="PF12799">
    <property type="entry name" value="LRR_4"/>
    <property type="match status" value="1"/>
</dbReference>
<proteinExistence type="inferred from homology"/>
<keyword evidence="15" id="KW-1185">Reference proteome</keyword>
<feature type="coiled-coil region" evidence="12">
    <location>
        <begin position="500"/>
        <end position="527"/>
    </location>
</feature>
<evidence type="ECO:0000313" key="14">
    <source>
        <dbReference type="EMBL" id="EGT43603.1"/>
    </source>
</evidence>
<evidence type="ECO:0000256" key="4">
    <source>
        <dbReference type="ARBA" id="ARBA00022701"/>
    </source>
</evidence>
<dbReference type="GO" id="GO:0045504">
    <property type="term" value="F:dynein heavy chain binding"/>
    <property type="evidence" value="ECO:0007669"/>
    <property type="project" value="TreeGrafter"/>
</dbReference>
<dbReference type="GO" id="GO:0043014">
    <property type="term" value="F:alpha-tubulin binding"/>
    <property type="evidence" value="ECO:0007669"/>
    <property type="project" value="TreeGrafter"/>
</dbReference>
<evidence type="ECO:0000256" key="13">
    <source>
        <dbReference type="SAM" id="MobiDB-lite"/>
    </source>
</evidence>
<keyword evidence="4" id="KW-0493">Microtubule</keyword>
<evidence type="ECO:0000256" key="9">
    <source>
        <dbReference type="ARBA" id="ARBA00023273"/>
    </source>
</evidence>
<dbReference type="AlphaFoldDB" id="G0MTT1"/>
<dbReference type="STRING" id="135651.G0MTT1"/>
<evidence type="ECO:0000256" key="3">
    <source>
        <dbReference type="ARBA" id="ARBA00022614"/>
    </source>
</evidence>
<dbReference type="SMART" id="SM00369">
    <property type="entry name" value="LRR_TYP"/>
    <property type="match status" value="3"/>
</dbReference>
<evidence type="ECO:0000256" key="10">
    <source>
        <dbReference type="ARBA" id="ARBA00049659"/>
    </source>
</evidence>
<dbReference type="PANTHER" id="PTHR15454">
    <property type="entry name" value="NISCHARIN RELATED"/>
    <property type="match status" value="1"/>
</dbReference>
<evidence type="ECO:0000313" key="15">
    <source>
        <dbReference type="Proteomes" id="UP000008068"/>
    </source>
</evidence>